<dbReference type="Proteomes" id="UP000237684">
    <property type="component" value="Unassembled WGS sequence"/>
</dbReference>
<keyword evidence="2" id="KW-1185">Reference proteome</keyword>
<gene>
    <name evidence="1" type="ORF">B1R32_13411</name>
</gene>
<dbReference type="AlphaFoldDB" id="A0A2S8SNT4"/>
<name>A0A2S8SNT4_9BACT</name>
<dbReference type="InParanoid" id="A0A2S8SNT4"/>
<proteinExistence type="predicted"/>
<evidence type="ECO:0000313" key="2">
    <source>
        <dbReference type="Proteomes" id="UP000237684"/>
    </source>
</evidence>
<dbReference type="EMBL" id="NIGF01000034">
    <property type="protein sequence ID" value="PQV62453.1"/>
    <property type="molecule type" value="Genomic_DNA"/>
</dbReference>
<comment type="caution">
    <text evidence="1">The sequence shown here is derived from an EMBL/GenBank/DDBJ whole genome shotgun (WGS) entry which is preliminary data.</text>
</comment>
<accession>A0A2S8SNT4</accession>
<protein>
    <submittedName>
        <fullName evidence="1">Uncharacterized protein</fullName>
    </submittedName>
</protein>
<organism evidence="1 2">
    <name type="scientific">Abditibacterium utsteinense</name>
    <dbReference type="NCBI Taxonomy" id="1960156"/>
    <lineage>
        <taxon>Bacteria</taxon>
        <taxon>Pseudomonadati</taxon>
        <taxon>Abditibacteriota</taxon>
        <taxon>Abditibacteriia</taxon>
        <taxon>Abditibacteriales</taxon>
        <taxon>Abditibacteriaceae</taxon>
        <taxon>Abditibacterium</taxon>
    </lineage>
</organism>
<reference evidence="1 2" key="1">
    <citation type="journal article" date="2018" name="Syst. Appl. Microbiol.">
        <title>Abditibacterium utsteinense sp. nov., the first cultivated member of candidate phylum FBP, isolated from ice-free Antarctic soil samples.</title>
        <authorList>
            <person name="Tahon G."/>
            <person name="Tytgat B."/>
            <person name="Lebbe L."/>
            <person name="Carlier A."/>
            <person name="Willems A."/>
        </authorList>
    </citation>
    <scope>NUCLEOTIDE SEQUENCE [LARGE SCALE GENOMIC DNA]</scope>
    <source>
        <strain evidence="1 2">LMG 29911</strain>
    </source>
</reference>
<sequence>MLLFGAWFAVEVLPWKMGPSPPPPTEAFHEVLGQPVPEGVSNLVVVNRQYVIKSWYWMSFRASDRALASLLRPGNLSDGGWVEDRFLVQLALQGVRGVGHHKYDSVDKQTVGWDRVLKLRTPEVYRLSFFSESDGFSWYSDVIVDRKGGWVYILASS</sequence>
<evidence type="ECO:0000313" key="1">
    <source>
        <dbReference type="EMBL" id="PQV62453.1"/>
    </source>
</evidence>